<feature type="domain" description="GST N-terminal" evidence="1">
    <location>
        <begin position="21"/>
        <end position="107"/>
    </location>
</feature>
<accession>L1K0E9</accession>
<evidence type="ECO:0000313" key="2">
    <source>
        <dbReference type="EMBL" id="EKX54296.1"/>
    </source>
</evidence>
<dbReference type="OrthoDB" id="414243at2759"/>
<evidence type="ECO:0000313" key="3">
    <source>
        <dbReference type="EnsemblProtists" id="EKX54296"/>
    </source>
</evidence>
<keyword evidence="4" id="KW-1185">Reference proteome</keyword>
<dbReference type="PANTHER" id="PTHR11571">
    <property type="entry name" value="GLUTATHIONE S-TRANSFERASE"/>
    <property type="match status" value="1"/>
</dbReference>
<dbReference type="SUPFAM" id="SSF47616">
    <property type="entry name" value="GST C-terminal domain-like"/>
    <property type="match status" value="1"/>
</dbReference>
<evidence type="ECO:0000313" key="4">
    <source>
        <dbReference type="Proteomes" id="UP000011087"/>
    </source>
</evidence>
<dbReference type="EMBL" id="JH992967">
    <property type="protein sequence ID" value="EKX54296.1"/>
    <property type="molecule type" value="Genomic_DNA"/>
</dbReference>
<dbReference type="Gene3D" id="1.20.1050.130">
    <property type="match status" value="1"/>
</dbReference>
<dbReference type="InterPro" id="IPR036282">
    <property type="entry name" value="Glutathione-S-Trfase_C_sf"/>
</dbReference>
<dbReference type="InterPro" id="IPR004045">
    <property type="entry name" value="Glutathione_S-Trfase_N"/>
</dbReference>
<dbReference type="HOGENOM" id="CLU_1155170_0_0_1"/>
<dbReference type="PROSITE" id="PS50404">
    <property type="entry name" value="GST_NTER"/>
    <property type="match status" value="1"/>
</dbReference>
<dbReference type="AlphaFoldDB" id="L1K0E9"/>
<organism evidence="2">
    <name type="scientific">Guillardia theta (strain CCMP2712)</name>
    <name type="common">Cryptophyte</name>
    <dbReference type="NCBI Taxonomy" id="905079"/>
    <lineage>
        <taxon>Eukaryota</taxon>
        <taxon>Cryptophyceae</taxon>
        <taxon>Pyrenomonadales</taxon>
        <taxon>Geminigeraceae</taxon>
        <taxon>Guillardia</taxon>
    </lineage>
</organism>
<dbReference type="PANTHER" id="PTHR11571:SF150">
    <property type="entry name" value="GLUTATHIONE S-TRANSFERASE"/>
    <property type="match status" value="1"/>
</dbReference>
<dbReference type="KEGG" id="gtt:GUITHDRAFT_99773"/>
<dbReference type="RefSeq" id="XP_005841276.1">
    <property type="nucleotide sequence ID" value="XM_005841219.1"/>
</dbReference>
<dbReference type="GeneID" id="17311174"/>
<sequence length="249" mass="27765">MLRSCMRAAARNLSTAAAVEGKVVLRYFESRGRAQALRYALVDANTNFKDDRISMQNIMSGNWFNMKNNASISGIWGSLPVLEWDNFQLSQTEAISTFLYNKLGHAEQNANDLQLAARSASLTSFAHQDIILLSLQLINIIGTMQNAKPEDLVSAVGQFHARIHGFLPRIENLAKSNGGYLIFEAMDLIAMILGKESFNGFPHCSKFMFTMMERPNIAQYLKSGQRPLYLTGSPVEPTILARVAECRPK</sequence>
<dbReference type="InterPro" id="IPR050213">
    <property type="entry name" value="GST_superfamily"/>
</dbReference>
<gene>
    <name evidence="2" type="ORF">GUITHDRAFT_99773</name>
</gene>
<dbReference type="GO" id="GO:0006749">
    <property type="term" value="P:glutathione metabolic process"/>
    <property type="evidence" value="ECO:0007669"/>
    <property type="project" value="TreeGrafter"/>
</dbReference>
<dbReference type="InterPro" id="IPR036249">
    <property type="entry name" value="Thioredoxin-like_sf"/>
</dbReference>
<reference evidence="4" key="2">
    <citation type="submission" date="2012-11" db="EMBL/GenBank/DDBJ databases">
        <authorList>
            <person name="Kuo A."/>
            <person name="Curtis B.A."/>
            <person name="Tanifuji G."/>
            <person name="Burki F."/>
            <person name="Gruber A."/>
            <person name="Irimia M."/>
            <person name="Maruyama S."/>
            <person name="Arias M.C."/>
            <person name="Ball S.G."/>
            <person name="Gile G.H."/>
            <person name="Hirakawa Y."/>
            <person name="Hopkins J.F."/>
            <person name="Rensing S.A."/>
            <person name="Schmutz J."/>
            <person name="Symeonidi A."/>
            <person name="Elias M."/>
            <person name="Eveleigh R.J."/>
            <person name="Herman E.K."/>
            <person name="Klute M.J."/>
            <person name="Nakayama T."/>
            <person name="Obornik M."/>
            <person name="Reyes-Prieto A."/>
            <person name="Armbrust E.V."/>
            <person name="Aves S.J."/>
            <person name="Beiko R.G."/>
            <person name="Coutinho P."/>
            <person name="Dacks J.B."/>
            <person name="Durnford D.G."/>
            <person name="Fast N.M."/>
            <person name="Green B.R."/>
            <person name="Grisdale C."/>
            <person name="Hempe F."/>
            <person name="Henrissat B."/>
            <person name="Hoppner M.P."/>
            <person name="Ishida K.-I."/>
            <person name="Kim E."/>
            <person name="Koreny L."/>
            <person name="Kroth P.G."/>
            <person name="Liu Y."/>
            <person name="Malik S.-B."/>
            <person name="Maier U.G."/>
            <person name="McRose D."/>
            <person name="Mock T."/>
            <person name="Neilson J.A."/>
            <person name="Onodera N.T."/>
            <person name="Poole A.M."/>
            <person name="Pritham E.J."/>
            <person name="Richards T.A."/>
            <person name="Rocap G."/>
            <person name="Roy S.W."/>
            <person name="Sarai C."/>
            <person name="Schaack S."/>
            <person name="Shirato S."/>
            <person name="Slamovits C.H."/>
            <person name="Spencer D.F."/>
            <person name="Suzuki S."/>
            <person name="Worden A.Z."/>
            <person name="Zauner S."/>
            <person name="Barry K."/>
            <person name="Bell C."/>
            <person name="Bharti A.K."/>
            <person name="Crow J.A."/>
            <person name="Grimwood J."/>
            <person name="Kramer R."/>
            <person name="Lindquist E."/>
            <person name="Lucas S."/>
            <person name="Salamov A."/>
            <person name="McFadden G.I."/>
            <person name="Lane C.E."/>
            <person name="Keeling P.J."/>
            <person name="Gray M.W."/>
            <person name="Grigoriev I.V."/>
            <person name="Archibald J.M."/>
        </authorList>
    </citation>
    <scope>NUCLEOTIDE SEQUENCE</scope>
    <source>
        <strain evidence="4">CCMP2712</strain>
    </source>
</reference>
<dbReference type="PaxDb" id="55529-EKX54296"/>
<proteinExistence type="predicted"/>
<dbReference type="STRING" id="905079.L1K0E9"/>
<dbReference type="GO" id="GO:0004364">
    <property type="term" value="F:glutathione transferase activity"/>
    <property type="evidence" value="ECO:0007669"/>
    <property type="project" value="TreeGrafter"/>
</dbReference>
<evidence type="ECO:0000259" key="1">
    <source>
        <dbReference type="PROSITE" id="PS50404"/>
    </source>
</evidence>
<reference evidence="3" key="3">
    <citation type="submission" date="2016-03" db="UniProtKB">
        <authorList>
            <consortium name="EnsemblProtists"/>
        </authorList>
    </citation>
    <scope>IDENTIFICATION</scope>
</reference>
<reference evidence="2 4" key="1">
    <citation type="journal article" date="2012" name="Nature">
        <title>Algal genomes reveal evolutionary mosaicism and the fate of nucleomorphs.</title>
        <authorList>
            <consortium name="DOE Joint Genome Institute"/>
            <person name="Curtis B.A."/>
            <person name="Tanifuji G."/>
            <person name="Burki F."/>
            <person name="Gruber A."/>
            <person name="Irimia M."/>
            <person name="Maruyama S."/>
            <person name="Arias M.C."/>
            <person name="Ball S.G."/>
            <person name="Gile G.H."/>
            <person name="Hirakawa Y."/>
            <person name="Hopkins J.F."/>
            <person name="Kuo A."/>
            <person name="Rensing S.A."/>
            <person name="Schmutz J."/>
            <person name="Symeonidi A."/>
            <person name="Elias M."/>
            <person name="Eveleigh R.J."/>
            <person name="Herman E.K."/>
            <person name="Klute M.J."/>
            <person name="Nakayama T."/>
            <person name="Obornik M."/>
            <person name="Reyes-Prieto A."/>
            <person name="Armbrust E.V."/>
            <person name="Aves S.J."/>
            <person name="Beiko R.G."/>
            <person name="Coutinho P."/>
            <person name="Dacks J.B."/>
            <person name="Durnford D.G."/>
            <person name="Fast N.M."/>
            <person name="Green B.R."/>
            <person name="Grisdale C.J."/>
            <person name="Hempel F."/>
            <person name="Henrissat B."/>
            <person name="Hoppner M.P."/>
            <person name="Ishida K."/>
            <person name="Kim E."/>
            <person name="Koreny L."/>
            <person name="Kroth P.G."/>
            <person name="Liu Y."/>
            <person name="Malik S.B."/>
            <person name="Maier U.G."/>
            <person name="McRose D."/>
            <person name="Mock T."/>
            <person name="Neilson J.A."/>
            <person name="Onodera N.T."/>
            <person name="Poole A.M."/>
            <person name="Pritham E.J."/>
            <person name="Richards T.A."/>
            <person name="Rocap G."/>
            <person name="Roy S.W."/>
            <person name="Sarai C."/>
            <person name="Schaack S."/>
            <person name="Shirato S."/>
            <person name="Slamovits C.H."/>
            <person name="Spencer D.F."/>
            <person name="Suzuki S."/>
            <person name="Worden A.Z."/>
            <person name="Zauner S."/>
            <person name="Barry K."/>
            <person name="Bell C."/>
            <person name="Bharti A.K."/>
            <person name="Crow J.A."/>
            <person name="Grimwood J."/>
            <person name="Kramer R."/>
            <person name="Lindquist E."/>
            <person name="Lucas S."/>
            <person name="Salamov A."/>
            <person name="McFadden G.I."/>
            <person name="Lane C.E."/>
            <person name="Keeling P.J."/>
            <person name="Gray M.W."/>
            <person name="Grigoriev I.V."/>
            <person name="Archibald J.M."/>
        </authorList>
    </citation>
    <scope>NUCLEOTIDE SEQUENCE</scope>
    <source>
        <strain evidence="2 4">CCMP2712</strain>
    </source>
</reference>
<dbReference type="Proteomes" id="UP000011087">
    <property type="component" value="Unassembled WGS sequence"/>
</dbReference>
<protein>
    <recommendedName>
        <fullName evidence="1">GST N-terminal domain-containing protein</fullName>
    </recommendedName>
</protein>
<dbReference type="EnsemblProtists" id="EKX54296">
    <property type="protein sequence ID" value="EKX54296"/>
    <property type="gene ID" value="GUITHDRAFT_99773"/>
</dbReference>
<name>L1K0E9_GUITC</name>
<dbReference type="SUPFAM" id="SSF52833">
    <property type="entry name" value="Thioredoxin-like"/>
    <property type="match status" value="1"/>
</dbReference>